<gene>
    <name evidence="3" type="primary">tagH</name>
    <name evidence="3" type="ORF">V4F39_09450</name>
</gene>
<accession>A0AAW9Q588</accession>
<dbReference type="Gene3D" id="2.60.200.20">
    <property type="match status" value="1"/>
</dbReference>
<dbReference type="PROSITE" id="PS50006">
    <property type="entry name" value="FHA_DOMAIN"/>
    <property type="match status" value="1"/>
</dbReference>
<dbReference type="CDD" id="cd00060">
    <property type="entry name" value="FHA"/>
    <property type="match status" value="1"/>
</dbReference>
<dbReference type="InterPro" id="IPR008984">
    <property type="entry name" value="SMAD_FHA_dom_sf"/>
</dbReference>
<reference evidence="3 4" key="1">
    <citation type="submission" date="2024-02" db="EMBL/GenBank/DDBJ databases">
        <title>Genome sequence of Aquincola sp. MAHUQ-54.</title>
        <authorList>
            <person name="Huq M.A."/>
        </authorList>
    </citation>
    <scope>NUCLEOTIDE SEQUENCE [LARGE SCALE GENOMIC DNA]</scope>
    <source>
        <strain evidence="3 4">MAHUQ-54</strain>
    </source>
</reference>
<dbReference type="Pfam" id="PF00498">
    <property type="entry name" value="FHA"/>
    <property type="match status" value="1"/>
</dbReference>
<protein>
    <submittedName>
        <fullName evidence="3">Type VI secretion system-associated FHA domain protein TagH</fullName>
    </submittedName>
</protein>
<feature type="region of interest" description="Disordered" evidence="1">
    <location>
        <begin position="121"/>
        <end position="191"/>
    </location>
</feature>
<dbReference type="RefSeq" id="WP_332289068.1">
    <property type="nucleotide sequence ID" value="NZ_JAZIBG010000020.1"/>
</dbReference>
<dbReference type="EMBL" id="JAZIBG010000020">
    <property type="protein sequence ID" value="MEF7614131.1"/>
    <property type="molecule type" value="Genomic_DNA"/>
</dbReference>
<feature type="region of interest" description="Disordered" evidence="1">
    <location>
        <begin position="230"/>
        <end position="309"/>
    </location>
</feature>
<dbReference type="AlphaFoldDB" id="A0AAW9Q588"/>
<dbReference type="InterPro" id="IPR046883">
    <property type="entry name" value="T6SS_FHA_C"/>
</dbReference>
<evidence type="ECO:0000313" key="4">
    <source>
        <dbReference type="Proteomes" id="UP001336250"/>
    </source>
</evidence>
<evidence type="ECO:0000313" key="3">
    <source>
        <dbReference type="EMBL" id="MEF7614131.1"/>
    </source>
</evidence>
<evidence type="ECO:0000259" key="2">
    <source>
        <dbReference type="PROSITE" id="PS50006"/>
    </source>
</evidence>
<feature type="compositionally biased region" description="Pro residues" evidence="1">
    <location>
        <begin position="299"/>
        <end position="309"/>
    </location>
</feature>
<dbReference type="NCBIfam" id="TIGR03354">
    <property type="entry name" value="VI_FHA"/>
    <property type="match status" value="1"/>
</dbReference>
<organism evidence="3 4">
    <name type="scientific">Aquincola agrisoli</name>
    <dbReference type="NCBI Taxonomy" id="3119538"/>
    <lineage>
        <taxon>Bacteria</taxon>
        <taxon>Pseudomonadati</taxon>
        <taxon>Pseudomonadota</taxon>
        <taxon>Betaproteobacteria</taxon>
        <taxon>Burkholderiales</taxon>
        <taxon>Sphaerotilaceae</taxon>
        <taxon>Aquincola</taxon>
    </lineage>
</organism>
<sequence length="579" mass="59242">MIVLTVQSFNGQATASLAASFDELGGTIGRADTNQLVLPDPERSISRVHAQVVFRHGSYALVDRGSNAVIVNGQPLGNGREAPLKHGDTLQIGGYLIGVTVGQQTTAKDLFADLFGDAGGAQPAAAPPPPPPLFTQTFGPSPGAAPPAGAAGASRLPPSPAPAAAGPIPDDWDPFAAPISSPTGPQSLDLGYVTAPPASSPYIPDLPLAGPSGGDSLDALFGLGGGAGAGTPDPFAGTPLAPPVTGPNTAADADPLRALGMAPPPPAAALPDHVPDLHTPWQAPSLQPPRAEAALAPPAEAPAPAPPAAAPGLPPGAILSWDHPTRESKVVTLPGVRRMPSEAPGAPPAVLPPAAADDPQTLILPPSAPRPAAAPARAAAAGDDLVAALAEGLGLPASELRSMDAEQMRRTGALLREATRGAVELLVARAAIKREMRADVTLMASRENNPLKFSPNVDVALKHLLGAPTPGFMGPTDAMRDAFDDLRAHQLGVMAGMRSALEGVLQRFDPAVLEGKISKRSGLAGLLPSGRKAQLWEQFQQLYTQLSAEAADDFQELFGKAFRKAYEAHIDQLQQDQGR</sequence>
<feature type="compositionally biased region" description="Low complexity" evidence="1">
    <location>
        <begin position="139"/>
        <end position="169"/>
    </location>
</feature>
<feature type="domain" description="FHA" evidence="2">
    <location>
        <begin position="26"/>
        <end position="76"/>
    </location>
</feature>
<dbReference type="SMART" id="SM00240">
    <property type="entry name" value="FHA"/>
    <property type="match status" value="1"/>
</dbReference>
<keyword evidence="4" id="KW-1185">Reference proteome</keyword>
<dbReference type="SUPFAM" id="SSF49879">
    <property type="entry name" value="SMAD/FHA domain"/>
    <property type="match status" value="1"/>
</dbReference>
<proteinExistence type="predicted"/>
<dbReference type="Pfam" id="PF20232">
    <property type="entry name" value="T6SS_FHA_C"/>
    <property type="match status" value="1"/>
</dbReference>
<dbReference type="InterPro" id="IPR017735">
    <property type="entry name" value="T6SS_FHA"/>
</dbReference>
<feature type="compositionally biased region" description="Low complexity" evidence="1">
    <location>
        <begin position="288"/>
        <end position="298"/>
    </location>
</feature>
<dbReference type="Proteomes" id="UP001336250">
    <property type="component" value="Unassembled WGS sequence"/>
</dbReference>
<dbReference type="InterPro" id="IPR000253">
    <property type="entry name" value="FHA_dom"/>
</dbReference>
<name>A0AAW9Q588_9BURK</name>
<feature type="compositionally biased region" description="Low complexity" evidence="1">
    <location>
        <begin position="230"/>
        <end position="239"/>
    </location>
</feature>
<comment type="caution">
    <text evidence="3">The sequence shown here is derived from an EMBL/GenBank/DDBJ whole genome shotgun (WGS) entry which is preliminary data.</text>
</comment>
<evidence type="ECO:0000256" key="1">
    <source>
        <dbReference type="SAM" id="MobiDB-lite"/>
    </source>
</evidence>